<keyword evidence="1" id="KW-1133">Transmembrane helix</keyword>
<comment type="caution">
    <text evidence="2">The sequence shown here is derived from an EMBL/GenBank/DDBJ whole genome shotgun (WGS) entry which is preliminary data.</text>
</comment>
<evidence type="ECO:0000313" key="2">
    <source>
        <dbReference type="EMBL" id="RUS20285.1"/>
    </source>
</evidence>
<reference evidence="2 3" key="1">
    <citation type="journal article" date="2018" name="New Phytol.">
        <title>Phylogenomics of Endogonaceae and evolution of mycorrhizas within Mucoromycota.</title>
        <authorList>
            <person name="Chang Y."/>
            <person name="Desiro A."/>
            <person name="Na H."/>
            <person name="Sandor L."/>
            <person name="Lipzen A."/>
            <person name="Clum A."/>
            <person name="Barry K."/>
            <person name="Grigoriev I.V."/>
            <person name="Martin F.M."/>
            <person name="Stajich J.E."/>
            <person name="Smith M.E."/>
            <person name="Bonito G."/>
            <person name="Spatafora J.W."/>
        </authorList>
    </citation>
    <scope>NUCLEOTIDE SEQUENCE [LARGE SCALE GENOMIC DNA]</scope>
    <source>
        <strain evidence="2 3">AD002</strain>
    </source>
</reference>
<evidence type="ECO:0000313" key="3">
    <source>
        <dbReference type="Proteomes" id="UP000274822"/>
    </source>
</evidence>
<gene>
    <name evidence="2" type="ORF">BC938DRAFT_475586</name>
</gene>
<keyword evidence="3" id="KW-1185">Reference proteome</keyword>
<dbReference type="EMBL" id="RBNJ01021139">
    <property type="protein sequence ID" value="RUS20285.1"/>
    <property type="molecule type" value="Genomic_DNA"/>
</dbReference>
<proteinExistence type="predicted"/>
<feature type="transmembrane region" description="Helical" evidence="1">
    <location>
        <begin position="87"/>
        <end position="111"/>
    </location>
</feature>
<dbReference type="AlphaFoldDB" id="A0A433PRW5"/>
<keyword evidence="1" id="KW-0472">Membrane</keyword>
<evidence type="ECO:0000256" key="1">
    <source>
        <dbReference type="SAM" id="Phobius"/>
    </source>
</evidence>
<name>A0A433PRW5_9FUNG</name>
<organism evidence="2 3">
    <name type="scientific">Jimgerdemannia flammicorona</name>
    <dbReference type="NCBI Taxonomy" id="994334"/>
    <lineage>
        <taxon>Eukaryota</taxon>
        <taxon>Fungi</taxon>
        <taxon>Fungi incertae sedis</taxon>
        <taxon>Mucoromycota</taxon>
        <taxon>Mucoromycotina</taxon>
        <taxon>Endogonomycetes</taxon>
        <taxon>Endogonales</taxon>
        <taxon>Endogonaceae</taxon>
        <taxon>Jimgerdemannia</taxon>
    </lineage>
</organism>
<sequence>MFIIEYGEFLAREPQILASETPVITATSKYLAVTLPSTYSSTCYPGGSGSNLASQWFFPTQPTPRVRTPARWMQYQHIRSRAAQRRLCLAAAAAYAVAAAVVVGVAIATAVDTFAVFDV</sequence>
<accession>A0A433PRW5</accession>
<keyword evidence="1" id="KW-0812">Transmembrane</keyword>
<dbReference type="Proteomes" id="UP000274822">
    <property type="component" value="Unassembled WGS sequence"/>
</dbReference>
<protein>
    <submittedName>
        <fullName evidence="2">Uncharacterized protein</fullName>
    </submittedName>
</protein>